<dbReference type="RefSeq" id="XP_043173537.1">
    <property type="nucleotide sequence ID" value="XM_043317602.1"/>
</dbReference>
<evidence type="ECO:0000313" key="3">
    <source>
        <dbReference type="EMBL" id="CAG5182049.1"/>
    </source>
</evidence>
<dbReference type="PANTHER" id="PTHR36223:SF1">
    <property type="entry name" value="TRANSCRIPTION ELONGATION FACTOR EAF N-TERMINAL DOMAIN-CONTAINING PROTEIN"/>
    <property type="match status" value="1"/>
</dbReference>
<reference evidence="3" key="1">
    <citation type="submission" date="2021-05" db="EMBL/GenBank/DDBJ databases">
        <authorList>
            <person name="Stam R."/>
        </authorList>
    </citation>
    <scope>NUCLEOTIDE SEQUENCE</scope>
    <source>
        <strain evidence="3">CS162</strain>
    </source>
</reference>
<proteinExistence type="predicted"/>
<evidence type="ECO:0000259" key="2">
    <source>
        <dbReference type="Pfam" id="PF25534"/>
    </source>
</evidence>
<evidence type="ECO:0000256" key="1">
    <source>
        <dbReference type="SAM" id="MobiDB-lite"/>
    </source>
</evidence>
<dbReference type="PANTHER" id="PTHR36223">
    <property type="entry name" value="BETA-LACTAMASE-TYPE TRANSPEPTIDASE FOLD DOMAIN CONTAINING PROTEIN"/>
    <property type="match status" value="1"/>
</dbReference>
<feature type="region of interest" description="Disordered" evidence="1">
    <location>
        <begin position="253"/>
        <end position="284"/>
    </location>
</feature>
<evidence type="ECO:0000313" key="4">
    <source>
        <dbReference type="Proteomes" id="UP000676310"/>
    </source>
</evidence>
<dbReference type="AlphaFoldDB" id="A0A8J2IJ41"/>
<dbReference type="EMBL" id="CAJRGZ010000027">
    <property type="protein sequence ID" value="CAG5182049.1"/>
    <property type="molecule type" value="Genomic_DNA"/>
</dbReference>
<keyword evidence="4" id="KW-1185">Reference proteome</keyword>
<sequence length="313" mass="35420">MAITTDYPGIKVEVRVQEVALQEYDDDEEQSSGTTITKYIEATSGATFDLRFEITPKWPGSSVMFYTYLDGRYVRGHFAQQQTYRGASSVQIIEGSTYTKDGQWFKARFAFSALNIDDSDIRNVGDKLMKDMKEMGEIKVTAFFVKNVRDSSTNELSAIRTSDLGNIPEKALKGRALSHQATLRAPEAGPQSSVLSFDYIDAHCQPFITFKFKYRSRAALQSLLIIPRDPSPVPLEYRDVDTLTLEETRELLRRQRGRGGAAPNVKREGFKRERSSTAIREDQDDDDVSFVSAKRRRLPLTLNEDGIEIIDLT</sequence>
<feature type="domain" description="DUF7918" evidence="2">
    <location>
        <begin position="9"/>
        <end position="229"/>
    </location>
</feature>
<dbReference type="Pfam" id="PF25534">
    <property type="entry name" value="DUF7918"/>
    <property type="match status" value="1"/>
</dbReference>
<dbReference type="Proteomes" id="UP000676310">
    <property type="component" value="Unassembled WGS sequence"/>
</dbReference>
<dbReference type="OrthoDB" id="3364132at2759"/>
<comment type="caution">
    <text evidence="3">The sequence shown here is derived from an EMBL/GenBank/DDBJ whole genome shotgun (WGS) entry which is preliminary data.</text>
</comment>
<organism evidence="3 4">
    <name type="scientific">Alternaria atra</name>
    <dbReference type="NCBI Taxonomy" id="119953"/>
    <lineage>
        <taxon>Eukaryota</taxon>
        <taxon>Fungi</taxon>
        <taxon>Dikarya</taxon>
        <taxon>Ascomycota</taxon>
        <taxon>Pezizomycotina</taxon>
        <taxon>Dothideomycetes</taxon>
        <taxon>Pleosporomycetidae</taxon>
        <taxon>Pleosporales</taxon>
        <taxon>Pleosporineae</taxon>
        <taxon>Pleosporaceae</taxon>
        <taxon>Alternaria</taxon>
        <taxon>Alternaria sect. Ulocladioides</taxon>
    </lineage>
</organism>
<feature type="compositionally biased region" description="Basic and acidic residues" evidence="1">
    <location>
        <begin position="265"/>
        <end position="281"/>
    </location>
</feature>
<accession>A0A8J2IJ41</accession>
<protein>
    <recommendedName>
        <fullName evidence="2">DUF7918 domain-containing protein</fullName>
    </recommendedName>
</protein>
<name>A0A8J2IJ41_9PLEO</name>
<dbReference type="InterPro" id="IPR057678">
    <property type="entry name" value="DUF7918"/>
</dbReference>
<gene>
    <name evidence="3" type="ORF">ALTATR162_LOCUS9966</name>
</gene>
<dbReference type="GeneID" id="67022245"/>